<keyword evidence="3" id="KW-0472">Membrane</keyword>
<keyword evidence="3" id="KW-1133">Transmembrane helix</keyword>
<sequence length="334" mass="37458">MNRTVSITSIAVRGLQAVGRVLMHCWALAGGTLLICFLLYWVLGGFLPFLLLCFAATGILYQLEDHLLYHPELPPHSRLFVSLPSVFGLPYESVYTRSADGTLVHLFVILQPGECSSNVPTLLFLHGNAGNIGHRLQNVVGLYQSLQCNVVMLEYRGYGLSQGTPSEEGLYMDARAALDFISSRKEFNHKEIVLFGRSLGGAVAIDVTCNAIYAQKIWCLIVENSFTSIPDMAKILLGWRILKKLPLFCYKSKFLSKVKMSQVKVPTLFVSGLSDTLVPPRMMKELHELCASPHKKLLEFPTGTHNETWNCQGYYHGLDTFLRDARIRRLQRCS</sequence>
<dbReference type="AlphaFoldDB" id="A0AAW2IEZ3"/>
<dbReference type="Pfam" id="PF00561">
    <property type="entry name" value="Abhydrolase_1"/>
    <property type="match status" value="1"/>
</dbReference>
<name>A0AAW2IEZ3_9NEOP</name>
<feature type="domain" description="AB hydrolase-1" evidence="4">
    <location>
        <begin position="120"/>
        <end position="225"/>
    </location>
</feature>
<dbReference type="InterPro" id="IPR000073">
    <property type="entry name" value="AB_hydrolase_1"/>
</dbReference>
<organism evidence="6">
    <name type="scientific">Menopon gallinae</name>
    <name type="common">poultry shaft louse</name>
    <dbReference type="NCBI Taxonomy" id="328185"/>
    <lineage>
        <taxon>Eukaryota</taxon>
        <taxon>Metazoa</taxon>
        <taxon>Ecdysozoa</taxon>
        <taxon>Arthropoda</taxon>
        <taxon>Hexapoda</taxon>
        <taxon>Insecta</taxon>
        <taxon>Pterygota</taxon>
        <taxon>Neoptera</taxon>
        <taxon>Paraneoptera</taxon>
        <taxon>Psocodea</taxon>
        <taxon>Troctomorpha</taxon>
        <taxon>Phthiraptera</taxon>
        <taxon>Amblycera</taxon>
        <taxon>Menoponidae</taxon>
        <taxon>Menopon</taxon>
    </lineage>
</organism>
<dbReference type="SUPFAM" id="SSF53474">
    <property type="entry name" value="alpha/beta-Hydrolases"/>
    <property type="match status" value="1"/>
</dbReference>
<dbReference type="InterPro" id="IPR029058">
    <property type="entry name" value="AB_hydrolase_fold"/>
</dbReference>
<evidence type="ECO:0000259" key="5">
    <source>
        <dbReference type="Pfam" id="PF03959"/>
    </source>
</evidence>
<evidence type="ECO:0000313" key="6">
    <source>
        <dbReference type="EMBL" id="KAL0280060.1"/>
    </source>
</evidence>
<evidence type="ECO:0000256" key="2">
    <source>
        <dbReference type="ARBA" id="ARBA00042701"/>
    </source>
</evidence>
<dbReference type="Pfam" id="PF03959">
    <property type="entry name" value="FSH1"/>
    <property type="match status" value="1"/>
</dbReference>
<proteinExistence type="predicted"/>
<dbReference type="PANTHER" id="PTHR12277:SF81">
    <property type="entry name" value="PROTEIN ABHD13"/>
    <property type="match status" value="1"/>
</dbReference>
<feature type="domain" description="Serine hydrolase" evidence="5">
    <location>
        <begin position="257"/>
        <end position="303"/>
    </location>
</feature>
<evidence type="ECO:0000256" key="3">
    <source>
        <dbReference type="SAM" id="Phobius"/>
    </source>
</evidence>
<comment type="caution">
    <text evidence="6">The sequence shown here is derived from an EMBL/GenBank/DDBJ whole genome shotgun (WGS) entry which is preliminary data.</text>
</comment>
<gene>
    <name evidence="6" type="ORF">PYX00_001468</name>
</gene>
<reference evidence="6" key="1">
    <citation type="journal article" date="2024" name="Gigascience">
        <title>Chromosome-level genome of the poultry shaft louse Menopon gallinae provides insight into the host-switching and adaptive evolution of parasitic lice.</title>
        <authorList>
            <person name="Xu Y."/>
            <person name="Ma L."/>
            <person name="Liu S."/>
            <person name="Liang Y."/>
            <person name="Liu Q."/>
            <person name="He Z."/>
            <person name="Tian L."/>
            <person name="Duan Y."/>
            <person name="Cai W."/>
            <person name="Li H."/>
            <person name="Song F."/>
        </authorList>
    </citation>
    <scope>NUCLEOTIDE SEQUENCE</scope>
    <source>
        <strain evidence="6">Cailab_2023a</strain>
    </source>
</reference>
<evidence type="ECO:0000256" key="1">
    <source>
        <dbReference type="ARBA" id="ARBA00040125"/>
    </source>
</evidence>
<feature type="transmembrane region" description="Helical" evidence="3">
    <location>
        <begin position="21"/>
        <end position="40"/>
    </location>
</feature>
<dbReference type="PANTHER" id="PTHR12277">
    <property type="entry name" value="ALPHA/BETA HYDROLASE DOMAIN-CONTAINING PROTEIN"/>
    <property type="match status" value="1"/>
</dbReference>
<dbReference type="InterPro" id="IPR005645">
    <property type="entry name" value="FSH-like_dom"/>
</dbReference>
<dbReference type="GO" id="GO:0016020">
    <property type="term" value="C:membrane"/>
    <property type="evidence" value="ECO:0007669"/>
    <property type="project" value="TreeGrafter"/>
</dbReference>
<keyword evidence="3" id="KW-0812">Transmembrane</keyword>
<accession>A0AAW2IEZ3</accession>
<dbReference type="GO" id="GO:0008474">
    <property type="term" value="F:palmitoyl-(protein) hydrolase activity"/>
    <property type="evidence" value="ECO:0007669"/>
    <property type="project" value="TreeGrafter"/>
</dbReference>
<evidence type="ECO:0000259" key="4">
    <source>
        <dbReference type="Pfam" id="PF00561"/>
    </source>
</evidence>
<dbReference type="Gene3D" id="3.40.50.1820">
    <property type="entry name" value="alpha/beta hydrolase"/>
    <property type="match status" value="1"/>
</dbReference>
<dbReference type="EMBL" id="JARGDH010000001">
    <property type="protein sequence ID" value="KAL0280060.1"/>
    <property type="molecule type" value="Genomic_DNA"/>
</dbReference>
<protein>
    <recommendedName>
        <fullName evidence="1">Protein ABHD13</fullName>
    </recommendedName>
    <alternativeName>
        <fullName evidence="2">Alpha/beta hydrolase domain-containing protein 13</fullName>
    </alternativeName>
</protein>